<accession>A0AA43M6X3</accession>
<feature type="transmembrane region" description="Helical" evidence="5">
    <location>
        <begin position="219"/>
        <end position="239"/>
    </location>
</feature>
<evidence type="ECO:0000256" key="2">
    <source>
        <dbReference type="ARBA" id="ARBA00022692"/>
    </source>
</evidence>
<dbReference type="InterPro" id="IPR051598">
    <property type="entry name" value="TSUP/Inactive_protease-like"/>
</dbReference>
<keyword evidence="4 5" id="KW-0472">Membrane</keyword>
<keyword evidence="5" id="KW-1003">Cell membrane</keyword>
<dbReference type="GO" id="GO:0005886">
    <property type="term" value="C:plasma membrane"/>
    <property type="evidence" value="ECO:0007669"/>
    <property type="project" value="UniProtKB-SubCell"/>
</dbReference>
<dbReference type="PANTHER" id="PTHR43701">
    <property type="entry name" value="MEMBRANE TRANSPORTER PROTEIN MJ0441-RELATED"/>
    <property type="match status" value="1"/>
</dbReference>
<feature type="transmembrane region" description="Helical" evidence="5">
    <location>
        <begin position="106"/>
        <end position="129"/>
    </location>
</feature>
<evidence type="ECO:0000256" key="4">
    <source>
        <dbReference type="ARBA" id="ARBA00023136"/>
    </source>
</evidence>
<dbReference type="PANTHER" id="PTHR43701:SF2">
    <property type="entry name" value="MEMBRANE TRANSPORTER PROTEIN YJNA-RELATED"/>
    <property type="match status" value="1"/>
</dbReference>
<evidence type="ECO:0000313" key="7">
    <source>
        <dbReference type="Proteomes" id="UP001161160"/>
    </source>
</evidence>
<keyword evidence="7" id="KW-1185">Reference proteome</keyword>
<comment type="subcellular location">
    <subcellularLocation>
        <location evidence="5">Cell membrane</location>
        <topology evidence="5">Multi-pass membrane protein</topology>
    </subcellularLocation>
    <subcellularLocation>
        <location evidence="1">Membrane</location>
        <topology evidence="1">Multi-pass membrane protein</topology>
    </subcellularLocation>
</comment>
<feature type="transmembrane region" description="Helical" evidence="5">
    <location>
        <begin position="195"/>
        <end position="212"/>
    </location>
</feature>
<evidence type="ECO:0000256" key="5">
    <source>
        <dbReference type="RuleBase" id="RU363041"/>
    </source>
</evidence>
<comment type="caution">
    <text evidence="6">The sequence shown here is derived from an EMBL/GenBank/DDBJ whole genome shotgun (WGS) entry which is preliminary data.</text>
</comment>
<comment type="similarity">
    <text evidence="5">Belongs to the 4-toluene sulfonate uptake permease (TSUP) (TC 2.A.102) family.</text>
</comment>
<evidence type="ECO:0000256" key="3">
    <source>
        <dbReference type="ARBA" id="ARBA00022989"/>
    </source>
</evidence>
<dbReference type="GeneID" id="83595196"/>
<dbReference type="InterPro" id="IPR002781">
    <property type="entry name" value="TM_pro_TauE-like"/>
</dbReference>
<dbReference type="AlphaFoldDB" id="A0AA43M6X3"/>
<reference evidence="6" key="1">
    <citation type="submission" date="2023-04" db="EMBL/GenBank/DDBJ databases">
        <title>Genome Encyclopedia of Bacteria and Archaea VI: Functional Genomics of Type Strains.</title>
        <authorList>
            <person name="Whitman W."/>
        </authorList>
    </citation>
    <scope>NUCLEOTIDE SEQUENCE</scope>
    <source>
        <strain evidence="6">Enz.4-51</strain>
    </source>
</reference>
<feature type="transmembrane region" description="Helical" evidence="5">
    <location>
        <begin position="150"/>
        <end position="183"/>
    </location>
</feature>
<gene>
    <name evidence="6" type="ORF">M2127_000558</name>
</gene>
<dbReference type="RefSeq" id="WP_076022903.1">
    <property type="nucleotide sequence ID" value="NZ_JAQFIK010000001.1"/>
</dbReference>
<dbReference type="Proteomes" id="UP001161160">
    <property type="component" value="Unassembled WGS sequence"/>
</dbReference>
<keyword evidence="2 5" id="KW-0812">Transmembrane</keyword>
<feature type="transmembrane region" description="Helical" evidence="5">
    <location>
        <begin position="78"/>
        <end position="100"/>
    </location>
</feature>
<feature type="transmembrane region" description="Helical" evidence="5">
    <location>
        <begin position="12"/>
        <end position="33"/>
    </location>
</feature>
<dbReference type="EMBL" id="JARXYA010000002">
    <property type="protein sequence ID" value="MDH6503271.1"/>
    <property type="molecule type" value="Genomic_DNA"/>
</dbReference>
<dbReference type="Pfam" id="PF01925">
    <property type="entry name" value="TauE"/>
    <property type="match status" value="1"/>
</dbReference>
<evidence type="ECO:0000313" key="6">
    <source>
        <dbReference type="EMBL" id="MDH6503271.1"/>
    </source>
</evidence>
<organism evidence="6 7">
    <name type="scientific">Polynucleobacter sphagniphilus</name>
    <dbReference type="NCBI Taxonomy" id="1743169"/>
    <lineage>
        <taxon>Bacteria</taxon>
        <taxon>Pseudomonadati</taxon>
        <taxon>Pseudomonadota</taxon>
        <taxon>Betaproteobacteria</taxon>
        <taxon>Burkholderiales</taxon>
        <taxon>Burkholderiaceae</taxon>
        <taxon>Polynucleobacter</taxon>
    </lineage>
</organism>
<feature type="transmembrane region" description="Helical" evidence="5">
    <location>
        <begin position="39"/>
        <end position="58"/>
    </location>
</feature>
<evidence type="ECO:0000256" key="1">
    <source>
        <dbReference type="ARBA" id="ARBA00004141"/>
    </source>
</evidence>
<sequence length="264" mass="27320">MIQFFIDSSQFILSGALVGLLVGMTGVGGGSLMTPLLTIIFGVAPTTAVGTDLAFAALTKGFGTAAHRLHGNVRWNIVALLCIGSITTAVLSILTLKYVGPVSKDFTHLISLSIGVSVLLTAASLLFRAKILKWVQANPNYLPSGFALKLATIAVGAVIGVLVTISSIGAGAIGATLILILYPHLRAAEVAGTDIAYAVPLTALAGIGHWWLGNVHFDLLFGLLIGSVPAIWLGAKLSSTLSEKVTRMTLASTLFLVGIKLVCS</sequence>
<proteinExistence type="inferred from homology"/>
<name>A0AA43M6X3_9BURK</name>
<protein>
    <recommendedName>
        <fullName evidence="5">Probable membrane transporter protein</fullName>
    </recommendedName>
</protein>
<keyword evidence="3 5" id="KW-1133">Transmembrane helix</keyword>